<dbReference type="Proteomes" id="UP000316425">
    <property type="component" value="Unassembled WGS sequence"/>
</dbReference>
<evidence type="ECO:0000313" key="4">
    <source>
        <dbReference type="Proteomes" id="UP000316425"/>
    </source>
</evidence>
<comment type="caution">
    <text evidence="3">The sequence shown here is derived from an EMBL/GenBank/DDBJ whole genome shotgun (WGS) entry which is preliminary data.</text>
</comment>
<dbReference type="OrthoDB" id="9811471at2"/>
<sequence length="473" mass="52509">MKNFEELLEKDALGQKKLLDEKKITAKELTDFYIQQIQTYNPTLNAVVHEMFDEAKEQVKHVDLAASPVAGLPFLIKDLNAIKNQPLTSGSKLHEDVVAPENDELVDRYEKAGLVFLGKTNTPEFGFLPTTEPTLFGPTKNPWALDRSPGGSSGGTSAAVAAGLVPFAHGNDGGGSLRIPASATGLFGFKPSRGRLPYPPYINHFPINHAITRSVRDSAALLDVLNGGVPRSLYPSFKKRTDFAEKSQQSPGKLKIAVTYDAGGKVELDAETRKNLDQSVQLMKDLGHEVVEATPAYDYEGVAHAFINIWLSTGSVMIKHMGQMVGKEVTRENVEPLSYEIMKYGQNISAAEYEEARVFAAIESEKIMSFFQEYDVWMTPTMNQLPKKTGEEKDVTEAFGPMLENMLNYNPFMPLANATGQPAMSVPTHWTEEGIPVGTHFFGRLGEDELLFQLAHQIEKEQPWFHKYKEIKL</sequence>
<reference evidence="3 4" key="1">
    <citation type="submission" date="2019-07" db="EMBL/GenBank/DDBJ databases">
        <title>Allobacillus sp. nov. SKP isolated from shrimp paste of Euphausiacea.</title>
        <authorList>
            <person name="Kanchanasin P."/>
            <person name="Tanasupawat S."/>
            <person name="Shi W."/>
            <person name="Wu L."/>
            <person name="Ma J."/>
        </authorList>
    </citation>
    <scope>NUCLEOTIDE SEQUENCE [LARGE SCALE GENOMIC DNA]</scope>
    <source>
        <strain evidence="3 4">SKP4-8</strain>
    </source>
</reference>
<dbReference type="InterPro" id="IPR036928">
    <property type="entry name" value="AS_sf"/>
</dbReference>
<dbReference type="AlphaFoldDB" id="A0A556PKS7"/>
<evidence type="ECO:0000313" key="3">
    <source>
        <dbReference type="EMBL" id="TSJ64987.1"/>
    </source>
</evidence>
<dbReference type="PROSITE" id="PS00571">
    <property type="entry name" value="AMIDASES"/>
    <property type="match status" value="1"/>
</dbReference>
<evidence type="ECO:0000256" key="1">
    <source>
        <dbReference type="ARBA" id="ARBA00009199"/>
    </source>
</evidence>
<dbReference type="InterPro" id="IPR023631">
    <property type="entry name" value="Amidase_dom"/>
</dbReference>
<dbReference type="InterPro" id="IPR020556">
    <property type="entry name" value="Amidase_CS"/>
</dbReference>
<keyword evidence="4" id="KW-1185">Reference proteome</keyword>
<dbReference type="Gene3D" id="3.90.1300.10">
    <property type="entry name" value="Amidase signature (AS) domain"/>
    <property type="match status" value="1"/>
</dbReference>
<evidence type="ECO:0000259" key="2">
    <source>
        <dbReference type="Pfam" id="PF01425"/>
    </source>
</evidence>
<dbReference type="GO" id="GO:0003824">
    <property type="term" value="F:catalytic activity"/>
    <property type="evidence" value="ECO:0007669"/>
    <property type="project" value="InterPro"/>
</dbReference>
<dbReference type="RefSeq" id="WP_144088922.1">
    <property type="nucleotide sequence ID" value="NZ_VMHE01000013.1"/>
</dbReference>
<organism evidence="3 4">
    <name type="scientific">Allobacillus salarius</name>
    <dbReference type="NCBI Taxonomy" id="1955272"/>
    <lineage>
        <taxon>Bacteria</taxon>
        <taxon>Bacillati</taxon>
        <taxon>Bacillota</taxon>
        <taxon>Bacilli</taxon>
        <taxon>Bacillales</taxon>
        <taxon>Bacillaceae</taxon>
        <taxon>Allobacillus</taxon>
    </lineage>
</organism>
<dbReference type="SUPFAM" id="SSF75304">
    <property type="entry name" value="Amidase signature (AS) enzymes"/>
    <property type="match status" value="1"/>
</dbReference>
<dbReference type="Pfam" id="PF01425">
    <property type="entry name" value="Amidase"/>
    <property type="match status" value="1"/>
</dbReference>
<dbReference type="InterPro" id="IPR000120">
    <property type="entry name" value="Amidase"/>
</dbReference>
<proteinExistence type="inferred from homology"/>
<name>A0A556PKS7_9BACI</name>
<gene>
    <name evidence="3" type="ORF">FPQ13_08550</name>
</gene>
<dbReference type="PANTHER" id="PTHR11895">
    <property type="entry name" value="TRANSAMIDASE"/>
    <property type="match status" value="1"/>
</dbReference>
<accession>A0A556PKS7</accession>
<dbReference type="PANTHER" id="PTHR11895:SF7">
    <property type="entry name" value="GLUTAMYL-TRNA(GLN) AMIDOTRANSFERASE SUBUNIT A, MITOCHONDRIAL"/>
    <property type="match status" value="1"/>
</dbReference>
<feature type="domain" description="Amidase" evidence="2">
    <location>
        <begin position="28"/>
        <end position="451"/>
    </location>
</feature>
<dbReference type="EMBL" id="VMHE01000013">
    <property type="protein sequence ID" value="TSJ64987.1"/>
    <property type="molecule type" value="Genomic_DNA"/>
</dbReference>
<protein>
    <submittedName>
        <fullName evidence="3">Amidase</fullName>
    </submittedName>
</protein>
<comment type="similarity">
    <text evidence="1">Belongs to the amidase family.</text>
</comment>